<sequence>MAPVPAVRRATPAAAAPVVERKAPARGVGLLALQRAAGNRAVARLLGAGGPVVQRHNSWEHALLGDTPPKALGKAAVSNANRKHVLSEEYVRMNWFRRDPFRDPTARFRDVRWLQLRASGLWVSYGELNALGDYLADPTAYDTLPASQLVPVLQTMRAGILAAAGAEFGLHGDDMAGAVSSLVPGAAGEVKALDENTAGLGLNRYKGLVARNACHFAPLSWERWSLFHNEAADEARLHYESGHRLVALNVIDTSAREHNRQAMIKNGYADHFLQDSFAAGHLANKTLIMQWFVDYLNGLNWLARPWFGLPADSVMSRMGSARQPGVAGMERYGRAPTSEHTSEGDRLLGSGQTDPQTAQERDSYAGRVSGSGVGGDDRERDANYQAYLGMLNSAFLQLAAGAVHDYLNEHGLSVLNQLGTEFKVGGDDTLLSKSDELGAQTAGAAAHMSRDAIEDLLLTGQTDKSVEKIFALVPQSVRLYRKDGTFETFGLGDFQVQVLHRFCDDYLFPDLTDSWKGRIVRKWFPDMVSGGISQDAGRPAPRPAVGDFVTTAESAHTG</sequence>
<protein>
    <submittedName>
        <fullName evidence="2">Uncharacterized protein</fullName>
    </submittedName>
</protein>
<accession>A0ABY7K6Y7</accession>
<evidence type="ECO:0000313" key="2">
    <source>
        <dbReference type="EMBL" id="WAX59084.1"/>
    </source>
</evidence>
<evidence type="ECO:0000256" key="1">
    <source>
        <dbReference type="SAM" id="MobiDB-lite"/>
    </source>
</evidence>
<reference evidence="2" key="1">
    <citation type="submission" date="2022-05" db="EMBL/GenBank/DDBJ databases">
        <title>Jatrophihabitans sp. SB3-54 whole genome sequence.</title>
        <authorList>
            <person name="Suh M.K."/>
            <person name="Eom M.K."/>
            <person name="Kim J.S."/>
            <person name="Kim H.S."/>
            <person name="Do H.E."/>
            <person name="Shin Y.K."/>
            <person name="Lee J.-S."/>
        </authorList>
    </citation>
    <scope>NUCLEOTIDE SEQUENCE</scope>
    <source>
        <strain evidence="2">SB3-54</strain>
    </source>
</reference>
<name>A0ABY7K6Y7_9ACTN</name>
<gene>
    <name evidence="2" type="ORF">M6B22_10070</name>
</gene>
<keyword evidence="3" id="KW-1185">Reference proteome</keyword>
<evidence type="ECO:0000313" key="3">
    <source>
        <dbReference type="Proteomes" id="UP001164693"/>
    </source>
</evidence>
<organism evidence="2 3">
    <name type="scientific">Jatrophihabitans cynanchi</name>
    <dbReference type="NCBI Taxonomy" id="2944128"/>
    <lineage>
        <taxon>Bacteria</taxon>
        <taxon>Bacillati</taxon>
        <taxon>Actinomycetota</taxon>
        <taxon>Actinomycetes</taxon>
        <taxon>Jatrophihabitantales</taxon>
        <taxon>Jatrophihabitantaceae</taxon>
        <taxon>Jatrophihabitans</taxon>
    </lineage>
</organism>
<dbReference type="EMBL" id="CP097463">
    <property type="protein sequence ID" value="WAX59084.1"/>
    <property type="molecule type" value="Genomic_DNA"/>
</dbReference>
<feature type="region of interest" description="Disordered" evidence="1">
    <location>
        <begin position="325"/>
        <end position="378"/>
    </location>
</feature>
<dbReference type="Proteomes" id="UP001164693">
    <property type="component" value="Chromosome"/>
</dbReference>
<dbReference type="RefSeq" id="WP_269445625.1">
    <property type="nucleotide sequence ID" value="NZ_CP097463.1"/>
</dbReference>
<proteinExistence type="predicted"/>